<dbReference type="PANTHER" id="PTHR11082:SF31">
    <property type="entry name" value="TRNA-DIHYDROURIDINE(20A_20B) SYNTHASE [NAD(P)+]-LIKE"/>
    <property type="match status" value="1"/>
</dbReference>
<dbReference type="EC" id="1.3.1.-" evidence="6"/>
<dbReference type="CDD" id="cd02801">
    <property type="entry name" value="DUS_like_FMN"/>
    <property type="match status" value="1"/>
</dbReference>
<dbReference type="InterPro" id="IPR013785">
    <property type="entry name" value="Aldolase_TIM"/>
</dbReference>
<evidence type="ECO:0000259" key="7">
    <source>
        <dbReference type="Pfam" id="PF01207"/>
    </source>
</evidence>
<gene>
    <name evidence="9" type="primary">LOC106458996</name>
</gene>
<keyword evidence="3 6" id="KW-0288">FMN</keyword>
<keyword evidence="5 6" id="KW-0560">Oxidoreductase</keyword>
<protein>
    <recommendedName>
        <fullName evidence="6">tRNA-dihydrouridine synthase</fullName>
        <ecNumber evidence="6">1.3.1.-</ecNumber>
    </recommendedName>
</protein>
<feature type="domain" description="DUS-like FMN-binding" evidence="7">
    <location>
        <begin position="35"/>
        <end position="293"/>
    </location>
</feature>
<dbReference type="Gene3D" id="3.20.20.70">
    <property type="entry name" value="Aldolase class I"/>
    <property type="match status" value="1"/>
</dbReference>
<dbReference type="GeneID" id="106458996"/>
<evidence type="ECO:0000313" key="8">
    <source>
        <dbReference type="Proteomes" id="UP000694941"/>
    </source>
</evidence>
<keyword evidence="2 6" id="KW-0285">Flavoprotein</keyword>
<evidence type="ECO:0000256" key="5">
    <source>
        <dbReference type="ARBA" id="ARBA00023002"/>
    </source>
</evidence>
<dbReference type="PROSITE" id="PS01136">
    <property type="entry name" value="UPF0034"/>
    <property type="match status" value="1"/>
</dbReference>
<evidence type="ECO:0000256" key="4">
    <source>
        <dbReference type="ARBA" id="ARBA00022694"/>
    </source>
</evidence>
<name>A0ABM1B3F6_LIMPO</name>
<keyword evidence="8" id="KW-1185">Reference proteome</keyword>
<dbReference type="InterPro" id="IPR018517">
    <property type="entry name" value="tRNA_hU_synthase_CS"/>
</dbReference>
<evidence type="ECO:0000256" key="2">
    <source>
        <dbReference type="ARBA" id="ARBA00022630"/>
    </source>
</evidence>
<dbReference type="SUPFAM" id="SSF51395">
    <property type="entry name" value="FMN-linked oxidoreductases"/>
    <property type="match status" value="1"/>
</dbReference>
<comment type="function">
    <text evidence="6">Catalyzes the synthesis of dihydrouridine, a modified base found in the D-loop of most tRNAs.</text>
</comment>
<dbReference type="PANTHER" id="PTHR11082">
    <property type="entry name" value="TRNA-DIHYDROURIDINE SYNTHASE"/>
    <property type="match status" value="1"/>
</dbReference>
<reference evidence="9" key="1">
    <citation type="submission" date="2025-08" db="UniProtKB">
        <authorList>
            <consortium name="RefSeq"/>
        </authorList>
    </citation>
    <scope>IDENTIFICATION</scope>
    <source>
        <tissue evidence="9">Muscle</tissue>
    </source>
</reference>
<sequence length="322" mass="36631">MFSTNQVQNEHLLFSNSVSESPRRRPLRLQYTTICAPMVRYSKLPFRMLVRKYGCDLAFTPMIVSNSFVHSAKARDNEFTTCLGDRPLIVQFAANNATDLADAAELVAPYTDGVDLNCGCPQRWALAEHYGAYLINNAELVKDMVLQTRNRISDQKFLISIKIRIHYDIRKTVDLCQKAQQAGVSFITIHGRTLEQRKEPVNVQAIKTVKDSLNIPVFGNGDVFSLEDADKLYEQTGVNGVMSARGLLQNPALFVGYHYTPRDCVQDWLDISLNLGTHFTSFHHHLMYMLEKVMPRPERRVFNTLSSTAAVLDYLRVNYDLC</sequence>
<comment type="similarity">
    <text evidence="6">Belongs to the dus family.</text>
</comment>
<comment type="cofactor">
    <cofactor evidence="1 6">
        <name>FMN</name>
        <dbReference type="ChEBI" id="CHEBI:58210"/>
    </cofactor>
</comment>
<dbReference type="InterPro" id="IPR001269">
    <property type="entry name" value="DUS_fam"/>
</dbReference>
<dbReference type="RefSeq" id="XP_013774014.1">
    <property type="nucleotide sequence ID" value="XM_013918560.2"/>
</dbReference>
<dbReference type="InterPro" id="IPR035587">
    <property type="entry name" value="DUS-like_FMN-bd"/>
</dbReference>
<evidence type="ECO:0000256" key="1">
    <source>
        <dbReference type="ARBA" id="ARBA00001917"/>
    </source>
</evidence>
<dbReference type="Proteomes" id="UP000694941">
    <property type="component" value="Unplaced"/>
</dbReference>
<dbReference type="PIRSF" id="PIRSF006621">
    <property type="entry name" value="Dus"/>
    <property type="match status" value="1"/>
</dbReference>
<proteinExistence type="inferred from homology"/>
<keyword evidence="4 6" id="KW-0819">tRNA processing</keyword>
<accession>A0ABM1B3F6</accession>
<dbReference type="Pfam" id="PF01207">
    <property type="entry name" value="Dus"/>
    <property type="match status" value="1"/>
</dbReference>
<evidence type="ECO:0000256" key="3">
    <source>
        <dbReference type="ARBA" id="ARBA00022643"/>
    </source>
</evidence>
<evidence type="ECO:0000256" key="6">
    <source>
        <dbReference type="PIRNR" id="PIRNR006621"/>
    </source>
</evidence>
<organism evidence="8 9">
    <name type="scientific">Limulus polyphemus</name>
    <name type="common">Atlantic horseshoe crab</name>
    <dbReference type="NCBI Taxonomy" id="6850"/>
    <lineage>
        <taxon>Eukaryota</taxon>
        <taxon>Metazoa</taxon>
        <taxon>Ecdysozoa</taxon>
        <taxon>Arthropoda</taxon>
        <taxon>Chelicerata</taxon>
        <taxon>Merostomata</taxon>
        <taxon>Xiphosura</taxon>
        <taxon>Limulidae</taxon>
        <taxon>Limulus</taxon>
    </lineage>
</organism>
<evidence type="ECO:0000313" key="9">
    <source>
        <dbReference type="RefSeq" id="XP_013774014.1"/>
    </source>
</evidence>